<comment type="function">
    <text evidence="6">Bidirectionally degrades single-stranded DNA into large acid-insoluble oligonucleotides, which are then degraded further into small acid-soluble oligonucleotides.</text>
</comment>
<dbReference type="EC" id="3.1.11.6" evidence="6"/>
<dbReference type="Pfam" id="PF02609">
    <property type="entry name" value="Exonuc_VII_S"/>
    <property type="match status" value="1"/>
</dbReference>
<dbReference type="HAMAP" id="MF_00337">
    <property type="entry name" value="Exonuc_7_S"/>
    <property type="match status" value="1"/>
</dbReference>
<protein>
    <recommendedName>
        <fullName evidence="6">Exodeoxyribonuclease 7 small subunit</fullName>
        <ecNumber evidence="6">3.1.11.6</ecNumber>
    </recommendedName>
    <alternativeName>
        <fullName evidence="6">Exodeoxyribonuclease VII small subunit</fullName>
        <shortName evidence="6">Exonuclease VII small subunit</shortName>
    </alternativeName>
</protein>
<evidence type="ECO:0000256" key="4">
    <source>
        <dbReference type="ARBA" id="ARBA00022801"/>
    </source>
</evidence>
<dbReference type="Gene3D" id="1.10.287.1040">
    <property type="entry name" value="Exonuclease VII, small subunit"/>
    <property type="match status" value="1"/>
</dbReference>
<reference evidence="8 9" key="1">
    <citation type="journal article" date="2024" name="Environ. Microbiol.">
        <title>Novel evolutionary insights on the interactions of the Holosporales (Alphaproteobacteria) with eukaryotic hosts from comparative genomics.</title>
        <authorList>
            <person name="Giovannini M."/>
            <person name="Petroni G."/>
            <person name="Castelli M."/>
        </authorList>
    </citation>
    <scope>NUCLEOTIDE SEQUENCE [LARGE SCALE GENOMIC DNA]</scope>
    <source>
        <strain evidence="8 9">US_Bl 15I1</strain>
    </source>
</reference>
<dbReference type="EMBL" id="CP133270">
    <property type="protein sequence ID" value="WVX66925.1"/>
    <property type="molecule type" value="Genomic_DNA"/>
</dbReference>
<keyword evidence="5 6" id="KW-0269">Exonuclease</keyword>
<dbReference type="RefSeq" id="WP_331255738.1">
    <property type="nucleotide sequence ID" value="NZ_CP133270.1"/>
</dbReference>
<dbReference type="PIRSF" id="PIRSF006488">
    <property type="entry name" value="Exonuc_VII_S"/>
    <property type="match status" value="1"/>
</dbReference>
<keyword evidence="9" id="KW-1185">Reference proteome</keyword>
<evidence type="ECO:0000256" key="3">
    <source>
        <dbReference type="ARBA" id="ARBA00022722"/>
    </source>
</evidence>
<keyword evidence="7" id="KW-0175">Coiled coil</keyword>
<evidence type="ECO:0000313" key="8">
    <source>
        <dbReference type="EMBL" id="WVX66925.1"/>
    </source>
</evidence>
<dbReference type="PANTHER" id="PTHR34137">
    <property type="entry name" value="EXODEOXYRIBONUCLEASE 7 SMALL SUBUNIT"/>
    <property type="match status" value="1"/>
</dbReference>
<evidence type="ECO:0000256" key="6">
    <source>
        <dbReference type="HAMAP-Rule" id="MF_00337"/>
    </source>
</evidence>
<comment type="catalytic activity">
    <reaction evidence="6">
        <text>Exonucleolytic cleavage in either 5'- to 3'- or 3'- to 5'-direction to yield nucleoside 5'-phosphates.</text>
        <dbReference type="EC" id="3.1.11.6"/>
    </reaction>
</comment>
<comment type="subcellular location">
    <subcellularLocation>
        <location evidence="6">Cytoplasm</location>
    </subcellularLocation>
</comment>
<sequence length="78" mass="8897">MSQEIEKLSFEDALKELETIVKRLEEGKVSLEDAITCYERGAQLKSHCEKKLRDAKMRVEQIVVGQDGQISTKPAEFN</sequence>
<keyword evidence="2 6" id="KW-0963">Cytoplasm</keyword>
<organism evidence="8 9">
    <name type="scientific">Candidatus Bealeia paramacronuclearis</name>
    <dbReference type="NCBI Taxonomy" id="1921001"/>
    <lineage>
        <taxon>Bacteria</taxon>
        <taxon>Pseudomonadati</taxon>
        <taxon>Pseudomonadota</taxon>
        <taxon>Alphaproteobacteria</taxon>
        <taxon>Holosporales</taxon>
        <taxon>Holosporaceae</taxon>
        <taxon>Candidatus Bealeia</taxon>
    </lineage>
</organism>
<gene>
    <name evidence="6" type="primary">xseB</name>
    <name evidence="8" type="ORF">Bealeia1_01120</name>
</gene>
<comment type="similarity">
    <text evidence="1 6">Belongs to the XseB family.</text>
</comment>
<dbReference type="NCBIfam" id="NF002140">
    <property type="entry name" value="PRK00977.1-4"/>
    <property type="match status" value="1"/>
</dbReference>
<dbReference type="PANTHER" id="PTHR34137:SF1">
    <property type="entry name" value="EXODEOXYRIBONUCLEASE 7 SMALL SUBUNIT"/>
    <property type="match status" value="1"/>
</dbReference>
<evidence type="ECO:0000256" key="1">
    <source>
        <dbReference type="ARBA" id="ARBA00009998"/>
    </source>
</evidence>
<keyword evidence="4 6" id="KW-0378">Hydrolase</keyword>
<name>A0ABZ2C3D7_9PROT</name>
<evidence type="ECO:0000313" key="9">
    <source>
        <dbReference type="Proteomes" id="UP001330434"/>
    </source>
</evidence>
<dbReference type="NCBIfam" id="NF002139">
    <property type="entry name" value="PRK00977.1-3"/>
    <property type="match status" value="1"/>
</dbReference>
<dbReference type="InterPro" id="IPR037004">
    <property type="entry name" value="Exonuc_VII_ssu_sf"/>
</dbReference>
<dbReference type="NCBIfam" id="TIGR01280">
    <property type="entry name" value="xseB"/>
    <property type="match status" value="1"/>
</dbReference>
<keyword evidence="3 6" id="KW-0540">Nuclease</keyword>
<dbReference type="Proteomes" id="UP001330434">
    <property type="component" value="Chromosome"/>
</dbReference>
<proteinExistence type="inferred from homology"/>
<evidence type="ECO:0000256" key="2">
    <source>
        <dbReference type="ARBA" id="ARBA00022490"/>
    </source>
</evidence>
<accession>A0ABZ2C3D7</accession>
<evidence type="ECO:0000256" key="5">
    <source>
        <dbReference type="ARBA" id="ARBA00022839"/>
    </source>
</evidence>
<comment type="subunit">
    <text evidence="6">Heterooligomer composed of large and small subunits.</text>
</comment>
<dbReference type="SUPFAM" id="SSF116842">
    <property type="entry name" value="XseB-like"/>
    <property type="match status" value="1"/>
</dbReference>
<dbReference type="InterPro" id="IPR003761">
    <property type="entry name" value="Exonuc_VII_S"/>
</dbReference>
<evidence type="ECO:0000256" key="7">
    <source>
        <dbReference type="SAM" id="Coils"/>
    </source>
</evidence>
<feature type="coiled-coil region" evidence="7">
    <location>
        <begin position="7"/>
        <end position="34"/>
    </location>
</feature>